<accession>A0A8C5EG16</accession>
<dbReference type="Ensembl" id="ENSGWIT00000022764.1">
    <property type="protein sequence ID" value="ENSGWIP00000020728.1"/>
    <property type="gene ID" value="ENSGWIG00000011219.1"/>
</dbReference>
<feature type="compositionally biased region" description="Polar residues" evidence="1">
    <location>
        <begin position="125"/>
        <end position="161"/>
    </location>
</feature>
<dbReference type="PANTHER" id="PTHR35258">
    <property type="entry name" value="SPERMATOGENESIS-ASSOCIATED PROTEIN 22"/>
    <property type="match status" value="1"/>
</dbReference>
<organism evidence="2 3">
    <name type="scientific">Gouania willdenowi</name>
    <name type="common">Blunt-snouted clingfish</name>
    <name type="synonym">Lepadogaster willdenowi</name>
    <dbReference type="NCBI Taxonomy" id="441366"/>
    <lineage>
        <taxon>Eukaryota</taxon>
        <taxon>Metazoa</taxon>
        <taxon>Chordata</taxon>
        <taxon>Craniata</taxon>
        <taxon>Vertebrata</taxon>
        <taxon>Euteleostomi</taxon>
        <taxon>Actinopterygii</taxon>
        <taxon>Neopterygii</taxon>
        <taxon>Teleostei</taxon>
        <taxon>Neoteleostei</taxon>
        <taxon>Acanthomorphata</taxon>
        <taxon>Ovalentaria</taxon>
        <taxon>Blenniimorphae</taxon>
        <taxon>Blenniiformes</taxon>
        <taxon>Gobiesocoidei</taxon>
        <taxon>Gobiesocidae</taxon>
        <taxon>Gobiesocinae</taxon>
        <taxon>Gouania</taxon>
    </lineage>
</organism>
<dbReference type="GO" id="GO:0007276">
    <property type="term" value="P:gamete generation"/>
    <property type="evidence" value="ECO:0007669"/>
    <property type="project" value="InterPro"/>
</dbReference>
<reference evidence="2" key="2">
    <citation type="submission" date="2025-08" db="UniProtKB">
        <authorList>
            <consortium name="Ensembl"/>
        </authorList>
    </citation>
    <scope>IDENTIFICATION</scope>
</reference>
<dbReference type="RefSeq" id="XP_028323426.1">
    <property type="nucleotide sequence ID" value="XM_028467625.1"/>
</dbReference>
<gene>
    <name evidence="2" type="primary">spata22</name>
</gene>
<protein>
    <recommendedName>
        <fullName evidence="4">Spermatogenesis associated 22</fullName>
    </recommendedName>
</protein>
<evidence type="ECO:0000313" key="3">
    <source>
        <dbReference type="Proteomes" id="UP000694680"/>
    </source>
</evidence>
<feature type="compositionally biased region" description="Pro residues" evidence="1">
    <location>
        <begin position="172"/>
        <end position="189"/>
    </location>
</feature>
<feature type="compositionally biased region" description="Polar residues" evidence="1">
    <location>
        <begin position="69"/>
        <end position="92"/>
    </location>
</feature>
<evidence type="ECO:0008006" key="4">
    <source>
        <dbReference type="Google" id="ProtNLM"/>
    </source>
</evidence>
<evidence type="ECO:0000313" key="2">
    <source>
        <dbReference type="Ensembl" id="ENSGWIP00000020728.1"/>
    </source>
</evidence>
<feature type="compositionally biased region" description="Polar residues" evidence="1">
    <location>
        <begin position="192"/>
        <end position="203"/>
    </location>
</feature>
<dbReference type="CTD" id="84690"/>
<dbReference type="InterPro" id="IPR033536">
    <property type="entry name" value="Spata22"/>
</dbReference>
<sequence length="358" mass="39600">MWKRENQQPRPTAGCLSVPLFNQKKRNRIPLTSAPSENEFFSHREYVEPFSSAPPKRAAGGCHQPPSPSSGALQTSPYNRQNTSQFLPSQSYGEKKPAPGPVPAARTYGLMPHPYKAGGRGSMIGQPSNQVKQQDSNFRFNPGQSQYQAPCGSESSQSKINPRSHPYSQQPRPLPALPPPRKPMAPSPQPQKNSWKFTNSFGPQSSGFQGKKSSSLPSNKSQAALSPKPAVENSLRIMTAVIGGMKHWSKFKDRFPCLFEIFATLDSAVTLGRYGAKSFLMRDGKEVVQCIFYENELVLPRLVRGQPHRCVGNYDHSRELLVCVSVRPGLPSEFRNAQDAVKACDAEMRMLVKSLSEV</sequence>
<name>A0A8C5EG16_GOUWI</name>
<reference evidence="2" key="1">
    <citation type="submission" date="2020-06" db="EMBL/GenBank/DDBJ databases">
        <authorList>
            <consortium name="Wellcome Sanger Institute Data Sharing"/>
        </authorList>
    </citation>
    <scope>NUCLEOTIDE SEQUENCE [LARGE SCALE GENOMIC DNA]</scope>
</reference>
<dbReference type="Proteomes" id="UP000694680">
    <property type="component" value="Chromosome 14"/>
</dbReference>
<dbReference type="GO" id="GO:0000711">
    <property type="term" value="P:meiotic DNA repair synthesis"/>
    <property type="evidence" value="ECO:0007669"/>
    <property type="project" value="InterPro"/>
</dbReference>
<dbReference type="GeneID" id="114476242"/>
<dbReference type="PANTHER" id="PTHR35258:SF1">
    <property type="entry name" value="SPERMATOGENESIS-ASSOCIATED PROTEIN 22"/>
    <property type="match status" value="1"/>
</dbReference>
<evidence type="ECO:0000256" key="1">
    <source>
        <dbReference type="SAM" id="MobiDB-lite"/>
    </source>
</evidence>
<dbReference type="GO" id="GO:0007129">
    <property type="term" value="P:homologous chromosome pairing at meiosis"/>
    <property type="evidence" value="ECO:0007669"/>
    <property type="project" value="InterPro"/>
</dbReference>
<proteinExistence type="predicted"/>
<keyword evidence="3" id="KW-1185">Reference proteome</keyword>
<feature type="region of interest" description="Disordered" evidence="1">
    <location>
        <begin position="1"/>
        <end position="229"/>
    </location>
</feature>
<reference evidence="2" key="3">
    <citation type="submission" date="2025-09" db="UniProtKB">
        <authorList>
            <consortium name="Ensembl"/>
        </authorList>
    </citation>
    <scope>IDENTIFICATION</scope>
</reference>
<dbReference type="AlphaFoldDB" id="A0A8C5EG16"/>
<feature type="compositionally biased region" description="Low complexity" evidence="1">
    <location>
        <begin position="204"/>
        <end position="215"/>
    </location>
</feature>
<dbReference type="RefSeq" id="XP_028323428.1">
    <property type="nucleotide sequence ID" value="XM_028467627.1"/>
</dbReference>
<dbReference type="GO" id="GO:0051445">
    <property type="term" value="P:regulation of meiotic cell cycle"/>
    <property type="evidence" value="ECO:0007669"/>
    <property type="project" value="TreeGrafter"/>
</dbReference>
<dbReference type="RefSeq" id="XP_028323427.1">
    <property type="nucleotide sequence ID" value="XM_028467626.1"/>
</dbReference>
<dbReference type="OrthoDB" id="10028206at2759"/>